<accession>A0A4U6QGD3</accession>
<dbReference type="GO" id="GO:0045454">
    <property type="term" value="P:cell redox homeostasis"/>
    <property type="evidence" value="ECO:0007669"/>
    <property type="project" value="TreeGrafter"/>
</dbReference>
<evidence type="ECO:0000256" key="8">
    <source>
        <dbReference type="ARBA" id="ARBA00023015"/>
    </source>
</evidence>
<protein>
    <recommendedName>
        <fullName evidence="12">Transcriptional regulator WhiB</fullName>
    </recommendedName>
</protein>
<dbReference type="Pfam" id="PF02467">
    <property type="entry name" value="Whib"/>
    <property type="match status" value="1"/>
</dbReference>
<evidence type="ECO:0000256" key="7">
    <source>
        <dbReference type="ARBA" id="ARBA00023014"/>
    </source>
</evidence>
<keyword evidence="15" id="KW-1185">Reference proteome</keyword>
<dbReference type="InterPro" id="IPR034768">
    <property type="entry name" value="4FE4S_WBL"/>
</dbReference>
<comment type="subcellular location">
    <subcellularLocation>
        <location evidence="1 12">Cytoplasm</location>
    </subcellularLocation>
</comment>
<evidence type="ECO:0000256" key="10">
    <source>
        <dbReference type="ARBA" id="ARBA00023157"/>
    </source>
</evidence>
<keyword evidence="8 12" id="KW-0805">Transcription regulation</keyword>
<dbReference type="AlphaFoldDB" id="A0A4U6QGD3"/>
<dbReference type="PROSITE" id="PS51674">
    <property type="entry name" value="4FE4S_WBL"/>
    <property type="match status" value="1"/>
</dbReference>
<keyword evidence="5 12" id="KW-0479">Metal-binding</keyword>
<keyword evidence="11 12" id="KW-0804">Transcription</keyword>
<dbReference type="GO" id="GO:0005737">
    <property type="term" value="C:cytoplasm"/>
    <property type="evidence" value="ECO:0007669"/>
    <property type="project" value="UniProtKB-SubCell"/>
</dbReference>
<feature type="binding site" evidence="12">
    <location>
        <position position="56"/>
    </location>
    <ligand>
        <name>[4Fe-4S] cluster</name>
        <dbReference type="ChEBI" id="CHEBI:49883"/>
    </ligand>
</feature>
<evidence type="ECO:0000256" key="2">
    <source>
        <dbReference type="ARBA" id="ARBA00006597"/>
    </source>
</evidence>
<keyword evidence="7 12" id="KW-0411">Iron-sulfur</keyword>
<feature type="binding site" evidence="12">
    <location>
        <position position="62"/>
    </location>
    <ligand>
        <name>[4Fe-4S] cluster</name>
        <dbReference type="ChEBI" id="CHEBI:49883"/>
    </ligand>
</feature>
<evidence type="ECO:0000256" key="4">
    <source>
        <dbReference type="ARBA" id="ARBA00022490"/>
    </source>
</evidence>
<comment type="PTM">
    <text evidence="12">The Fe-S cluster can be nitrosylated by nitric oxide (NO).</text>
</comment>
<gene>
    <name evidence="12" type="primary">whiB</name>
    <name evidence="14" type="ORF">FDO65_11660</name>
</gene>
<sequence length="122" mass="13481">MPDHDRLPPPTTDHWDWQLRAACRGADVTAFYHPSQERSRSRERRIERAKAVCAQCPVLSACRRHALSTREPYGVWGGLSENERAGILGVRSLQYPGPVQRPVRLGSAATGDRPIAAGAVRA</sequence>
<dbReference type="GO" id="GO:0047134">
    <property type="term" value="F:protein-disulfide reductase [NAD(P)H] activity"/>
    <property type="evidence" value="ECO:0007669"/>
    <property type="project" value="TreeGrafter"/>
</dbReference>
<keyword evidence="6 12" id="KW-0408">Iron</keyword>
<keyword evidence="9 12" id="KW-0238">DNA-binding</keyword>
<dbReference type="GO" id="GO:0035731">
    <property type="term" value="F:dinitrosyl-iron complex binding"/>
    <property type="evidence" value="ECO:0007669"/>
    <property type="project" value="UniProtKB-UniRule"/>
</dbReference>
<evidence type="ECO:0000256" key="3">
    <source>
        <dbReference type="ARBA" id="ARBA00022485"/>
    </source>
</evidence>
<organism evidence="14 15">
    <name type="scientific">Nakamurella flava</name>
    <dbReference type="NCBI Taxonomy" id="2576308"/>
    <lineage>
        <taxon>Bacteria</taxon>
        <taxon>Bacillati</taxon>
        <taxon>Actinomycetota</taxon>
        <taxon>Actinomycetes</taxon>
        <taxon>Nakamurellales</taxon>
        <taxon>Nakamurellaceae</taxon>
        <taxon>Nakamurella</taxon>
    </lineage>
</organism>
<evidence type="ECO:0000313" key="15">
    <source>
        <dbReference type="Proteomes" id="UP000306985"/>
    </source>
</evidence>
<dbReference type="PANTHER" id="PTHR38839">
    <property type="entry name" value="TRANSCRIPTIONAL REGULATOR WHID-RELATED"/>
    <property type="match status" value="1"/>
</dbReference>
<dbReference type="HAMAP" id="MF_01479">
    <property type="entry name" value="WhiB"/>
    <property type="match status" value="1"/>
</dbReference>
<dbReference type="OrthoDB" id="4954884at2"/>
<name>A0A4U6QGD3_9ACTN</name>
<keyword evidence="10 12" id="KW-1015">Disulfide bond</keyword>
<comment type="caution">
    <text evidence="14">The sequence shown here is derived from an EMBL/GenBank/DDBJ whole genome shotgun (WGS) entry which is preliminary data.</text>
</comment>
<feature type="domain" description="4Fe-4S Wbl-type" evidence="13">
    <location>
        <begin position="22"/>
        <end position="86"/>
    </location>
</feature>
<dbReference type="GO" id="GO:0045892">
    <property type="term" value="P:negative regulation of DNA-templated transcription"/>
    <property type="evidence" value="ECO:0007669"/>
    <property type="project" value="TreeGrafter"/>
</dbReference>
<evidence type="ECO:0000256" key="5">
    <source>
        <dbReference type="ARBA" id="ARBA00022723"/>
    </source>
</evidence>
<dbReference type="PANTHER" id="PTHR38839:SF5">
    <property type="entry name" value="TRANSCRIPTIONAL REGULATOR WHID"/>
    <property type="match status" value="1"/>
</dbReference>
<proteinExistence type="inferred from homology"/>
<evidence type="ECO:0000256" key="11">
    <source>
        <dbReference type="ARBA" id="ARBA00023163"/>
    </source>
</evidence>
<reference evidence="14 15" key="1">
    <citation type="submission" date="2019-05" db="EMBL/GenBank/DDBJ databases">
        <title>Nakamurella sp. N5BH11, whole genome shotgun sequence.</title>
        <authorList>
            <person name="Tuo L."/>
        </authorList>
    </citation>
    <scope>NUCLEOTIDE SEQUENCE [LARGE SCALE GENOMIC DNA]</scope>
    <source>
        <strain evidence="14 15">N5BH11</strain>
    </source>
</reference>
<evidence type="ECO:0000256" key="9">
    <source>
        <dbReference type="ARBA" id="ARBA00023125"/>
    </source>
</evidence>
<evidence type="ECO:0000256" key="1">
    <source>
        <dbReference type="ARBA" id="ARBA00004496"/>
    </source>
</evidence>
<keyword evidence="4 12" id="KW-0963">Cytoplasm</keyword>
<dbReference type="GO" id="GO:0003677">
    <property type="term" value="F:DNA binding"/>
    <property type="evidence" value="ECO:0007669"/>
    <property type="project" value="UniProtKB-UniRule"/>
</dbReference>
<dbReference type="RefSeq" id="WP_137449892.1">
    <property type="nucleotide sequence ID" value="NZ_SZZH01000002.1"/>
</dbReference>
<feature type="binding site" evidence="12">
    <location>
        <position position="53"/>
    </location>
    <ligand>
        <name>[4Fe-4S] cluster</name>
        <dbReference type="ChEBI" id="CHEBI:49883"/>
    </ligand>
</feature>
<comment type="PTM">
    <text evidence="12">Upon Fe-S cluster removal intramolecular disulfide bonds are formed.</text>
</comment>
<keyword evidence="3 12" id="KW-0004">4Fe-4S</keyword>
<comment type="cofactor">
    <cofactor evidence="12">
        <name>[4Fe-4S] cluster</name>
        <dbReference type="ChEBI" id="CHEBI:49883"/>
    </cofactor>
    <text evidence="12">Binds 1 [4Fe-4S] cluster per subunit. Following nitrosylation of the [4Fe-4S] cluster binds 1 [4Fe-8(NO)] cluster per subunit.</text>
</comment>
<dbReference type="GO" id="GO:0046872">
    <property type="term" value="F:metal ion binding"/>
    <property type="evidence" value="ECO:0007669"/>
    <property type="project" value="UniProtKB-KW"/>
</dbReference>
<evidence type="ECO:0000259" key="13">
    <source>
        <dbReference type="PROSITE" id="PS51674"/>
    </source>
</evidence>
<dbReference type="InterPro" id="IPR003482">
    <property type="entry name" value="Whib"/>
</dbReference>
<dbReference type="Proteomes" id="UP000306985">
    <property type="component" value="Unassembled WGS sequence"/>
</dbReference>
<dbReference type="EMBL" id="SZZH01000002">
    <property type="protein sequence ID" value="TKV59270.1"/>
    <property type="molecule type" value="Genomic_DNA"/>
</dbReference>
<dbReference type="GO" id="GO:0051539">
    <property type="term" value="F:4 iron, 4 sulfur cluster binding"/>
    <property type="evidence" value="ECO:0007669"/>
    <property type="project" value="UniProtKB-UniRule"/>
</dbReference>
<evidence type="ECO:0000256" key="6">
    <source>
        <dbReference type="ARBA" id="ARBA00023004"/>
    </source>
</evidence>
<evidence type="ECO:0000256" key="12">
    <source>
        <dbReference type="HAMAP-Rule" id="MF_01479"/>
    </source>
</evidence>
<comment type="function">
    <text evidence="12">Acts as a transcriptional regulator. Probably redox-responsive. The apo- but not holo-form probably binds DNA.</text>
</comment>
<feature type="binding site" evidence="12">
    <location>
        <position position="23"/>
    </location>
    <ligand>
        <name>[4Fe-4S] cluster</name>
        <dbReference type="ChEBI" id="CHEBI:49883"/>
    </ligand>
</feature>
<evidence type="ECO:0000313" key="14">
    <source>
        <dbReference type="EMBL" id="TKV59270.1"/>
    </source>
</evidence>
<comment type="similarity">
    <text evidence="2 12">Belongs to the WhiB family.</text>
</comment>